<name>A0A2A5RZL3_9LACT</name>
<sequence length="508" mass="55785">MIKNKKGQITSITTGGTNLPNDGIVYLQPDKTLHAENVSTNIQIPNPNGGYHQESYVTSTYQKGLLTDEKAGFNAYFVTDTPQLGKETQKTYLTVRGSDRASLETLNDWVDNDANFALTNSYIPQARLANKALVEKIKDIQRYAPNATLDVTGHSLGTMVSAQAVAKLYHDDPNAFKTIGKVVLFDGADVTQSLKKMGLSDKEIKVVGEKVTYYVNPFDIVSMLNRTAPYDEQFGQVEVIVPVHFSTTFDAISSHDFGEFQMSATGEFLVASKDFHPELLTAGHQLANLIDQSILKIEAVGVTGISTATILAALSGGVNGLIGLGMTADQAKSIYKAFMKDYKTIVLEAKKKSKAWNTKHIPDYQQRIRTASGGRKIALRAELLQSVAQDAMMCSETFTNEVKRDVSEALADVQKEIMSGVRAAHNVAHYLTAWEVESLLTEFNIAQYWDNGIENQTLKAATTYQIEMKAFSTTLLKVAQHIAQVDAQGAAGFNTLMNQTKINWGSRK</sequence>
<dbReference type="Gene3D" id="3.40.50.1820">
    <property type="entry name" value="alpha/beta hydrolase"/>
    <property type="match status" value="1"/>
</dbReference>
<gene>
    <name evidence="1" type="ORF">RU87_GL001508</name>
</gene>
<dbReference type="AlphaFoldDB" id="A0A2A5RZL3"/>
<evidence type="ECO:0000313" key="2">
    <source>
        <dbReference type="Proteomes" id="UP000242246"/>
    </source>
</evidence>
<dbReference type="InterPro" id="IPR029058">
    <property type="entry name" value="AB_hydrolase_fold"/>
</dbReference>
<dbReference type="STRING" id="1348632.GCA_001591745_00891"/>
<reference evidence="1 2" key="1">
    <citation type="submission" date="2014-12" db="EMBL/GenBank/DDBJ databases">
        <title>Draft genome sequences of 10 type strains of Lactococcus.</title>
        <authorList>
            <person name="Sun Z."/>
            <person name="Zhong Z."/>
            <person name="Liu W."/>
            <person name="Zhang W."/>
            <person name="Zhang H."/>
        </authorList>
    </citation>
    <scope>NUCLEOTIDE SEQUENCE [LARGE SCALE GENOMIC DNA]</scope>
    <source>
        <strain evidence="1 2">DSM 20686</strain>
    </source>
</reference>
<dbReference type="Proteomes" id="UP000242246">
    <property type="component" value="Unassembled WGS sequence"/>
</dbReference>
<accession>A0A2A5RZL3</accession>
<organism evidence="1 2">
    <name type="scientific">Pseudolactococcus plantarum</name>
    <dbReference type="NCBI Taxonomy" id="1365"/>
    <lineage>
        <taxon>Bacteria</taxon>
        <taxon>Bacillati</taxon>
        <taxon>Bacillota</taxon>
        <taxon>Bacilli</taxon>
        <taxon>Lactobacillales</taxon>
        <taxon>Streptococcaceae</taxon>
        <taxon>Pseudolactococcus</taxon>
    </lineage>
</organism>
<dbReference type="EMBL" id="JXJX01000007">
    <property type="protein sequence ID" value="PCS06655.1"/>
    <property type="molecule type" value="Genomic_DNA"/>
</dbReference>
<proteinExistence type="predicted"/>
<keyword evidence="2" id="KW-1185">Reference proteome</keyword>
<comment type="caution">
    <text evidence="1">The sequence shown here is derived from an EMBL/GenBank/DDBJ whole genome shotgun (WGS) entry which is preliminary data.</text>
</comment>
<dbReference type="SUPFAM" id="SSF53474">
    <property type="entry name" value="alpha/beta-Hydrolases"/>
    <property type="match status" value="1"/>
</dbReference>
<protein>
    <submittedName>
        <fullName evidence="1">Uncharacterized protein</fullName>
    </submittedName>
</protein>
<evidence type="ECO:0000313" key="1">
    <source>
        <dbReference type="EMBL" id="PCS06655.1"/>
    </source>
</evidence>